<dbReference type="InterPro" id="IPR029058">
    <property type="entry name" value="AB_hydrolase_fold"/>
</dbReference>
<keyword evidence="1" id="KW-0732">Signal</keyword>
<dbReference type="KEGG" id="aey:CDG81_05060"/>
<evidence type="ECO:0000313" key="5">
    <source>
        <dbReference type="Proteomes" id="UP000215043"/>
    </source>
</evidence>
<dbReference type="GO" id="GO:0016042">
    <property type="term" value="P:lipid catabolic process"/>
    <property type="evidence" value="ECO:0007669"/>
    <property type="project" value="InterPro"/>
</dbReference>
<dbReference type="RefSeq" id="WP_043576971.1">
    <property type="nucleotide sequence ID" value="NZ_CP022752.1"/>
</dbReference>
<dbReference type="Pfam" id="PF01674">
    <property type="entry name" value="Lipase_2"/>
    <property type="match status" value="1"/>
</dbReference>
<dbReference type="PANTHER" id="PTHR32015:SF1">
    <property type="entry name" value="LIPASE"/>
    <property type="match status" value="1"/>
</dbReference>
<dbReference type="Proteomes" id="UP000029737">
    <property type="component" value="Unassembled WGS sequence"/>
</dbReference>
<dbReference type="OrthoDB" id="8871309at2"/>
<proteinExistence type="predicted"/>
<feature type="chain" id="PRO_5001944423" evidence="1">
    <location>
        <begin position="35"/>
        <end position="304"/>
    </location>
</feature>
<dbReference type="AlphaFoldDB" id="A0A099D2J1"/>
<name>A0A099D2J1_9ACTN</name>
<reference evidence="3 4" key="1">
    <citation type="journal article" date="2014" name="PLoS ONE">
        <title>Identification and Characterization of a New Erythromycin Biosynthetic Gene Cluster in Actinopolyspora erythraea YIM90600, a Novel Erythronolide-Producing Halophilic Actinomycete Isolated from Salt Field.</title>
        <authorList>
            <person name="Chen D."/>
            <person name="Feng J."/>
            <person name="Huang L."/>
            <person name="Zhang Q."/>
            <person name="Wu J."/>
            <person name="Zhu X."/>
            <person name="Duan Y."/>
            <person name="Xu Z."/>
        </authorList>
    </citation>
    <scope>NUCLEOTIDE SEQUENCE [LARGE SCALE GENOMIC DNA]</scope>
    <source>
        <strain evidence="3 4">YIM90600</strain>
    </source>
</reference>
<dbReference type="eggNOG" id="COG1075">
    <property type="taxonomic scope" value="Bacteria"/>
</dbReference>
<dbReference type="EMBL" id="JPMV01000037">
    <property type="protein sequence ID" value="KGI79997.1"/>
    <property type="molecule type" value="Genomic_DNA"/>
</dbReference>
<evidence type="ECO:0000256" key="1">
    <source>
        <dbReference type="SAM" id="SignalP"/>
    </source>
</evidence>
<dbReference type="InterPro" id="IPR002918">
    <property type="entry name" value="Lipase_EstA/Esterase_EstB"/>
</dbReference>
<dbReference type="HOGENOM" id="CLU_029537_1_2_11"/>
<reference evidence="2 5" key="2">
    <citation type="submission" date="2017-08" db="EMBL/GenBank/DDBJ databases">
        <title>The complete genome sequence of moderately halophilic actinomycete Actinopolyspora erythraea YIM 90600, the producer of novel erythromycin, novel actinopolysporins A-C and tubercidin.</title>
        <authorList>
            <person name="Yin M."/>
            <person name="Tang S."/>
        </authorList>
    </citation>
    <scope>NUCLEOTIDE SEQUENCE [LARGE SCALE GENOMIC DNA]</scope>
    <source>
        <strain evidence="2 5">YIM 90600</strain>
    </source>
</reference>
<evidence type="ECO:0000313" key="4">
    <source>
        <dbReference type="Proteomes" id="UP000029737"/>
    </source>
</evidence>
<sequence>MNPSARLLRGLVAGAGALALATVTGIGTTGVSHAGTTAGETGPRQDDFLTAFVYSQQHPDAVPAGANDFSCEPGPEHPDPVVLVHGTFENQYDNWAELSPELAERGYCVFSLNYGGGEGGAIRGTGEISRSAAELDEFVDRVLAATGAEEVDLVGHSQGGMMPRYYIENLGGASEVDSLVALAPSNHGTTLYGINELAGFLPEGKPPCASCTQQLAGSDFLAELNSDGETVPGVDYTNIATKFDEVVTPYTSAFLAEGSNVTNLTLQDFCAINLTEHIGISYDDTAQQLVFNALNPADARQPGC</sequence>
<dbReference type="PANTHER" id="PTHR32015">
    <property type="entry name" value="FASTING INDUCED LIPASE"/>
    <property type="match status" value="1"/>
</dbReference>
<dbReference type="Gene3D" id="3.40.50.1820">
    <property type="entry name" value="alpha/beta hydrolase"/>
    <property type="match status" value="1"/>
</dbReference>
<keyword evidence="4" id="KW-1185">Reference proteome</keyword>
<dbReference type="Proteomes" id="UP000215043">
    <property type="component" value="Chromosome"/>
</dbReference>
<protein>
    <submittedName>
        <fullName evidence="2">Lipase</fullName>
    </submittedName>
</protein>
<organism evidence="2 5">
    <name type="scientific">Actinopolyspora erythraea</name>
    <dbReference type="NCBI Taxonomy" id="414996"/>
    <lineage>
        <taxon>Bacteria</taxon>
        <taxon>Bacillati</taxon>
        <taxon>Actinomycetota</taxon>
        <taxon>Actinomycetes</taxon>
        <taxon>Actinopolysporales</taxon>
        <taxon>Actinopolysporaceae</taxon>
        <taxon>Actinopolyspora</taxon>
    </lineage>
</organism>
<evidence type="ECO:0000313" key="2">
    <source>
        <dbReference type="EMBL" id="ASU77783.1"/>
    </source>
</evidence>
<dbReference type="SUPFAM" id="SSF53474">
    <property type="entry name" value="alpha/beta-Hydrolases"/>
    <property type="match status" value="1"/>
</dbReference>
<feature type="signal peptide" evidence="1">
    <location>
        <begin position="1"/>
        <end position="34"/>
    </location>
</feature>
<dbReference type="GO" id="GO:0016298">
    <property type="term" value="F:lipase activity"/>
    <property type="evidence" value="ECO:0007669"/>
    <property type="project" value="TreeGrafter"/>
</dbReference>
<dbReference type="EMBL" id="CP022752">
    <property type="protein sequence ID" value="ASU77783.1"/>
    <property type="molecule type" value="Genomic_DNA"/>
</dbReference>
<accession>A0A099D2J1</accession>
<gene>
    <name evidence="2" type="ORF">CDG81_05060</name>
    <name evidence="3" type="ORF">IL38_20045</name>
</gene>
<evidence type="ECO:0000313" key="3">
    <source>
        <dbReference type="EMBL" id="KGI79997.1"/>
    </source>
</evidence>